<protein>
    <submittedName>
        <fullName evidence="1">Uncharacterized protein</fullName>
    </submittedName>
</protein>
<comment type="caution">
    <text evidence="1">The sequence shown here is derived from an EMBL/GenBank/DDBJ whole genome shotgun (WGS) entry which is preliminary data.</text>
</comment>
<sequence>MELYSIKEAIESISREISSRESTIENMIDPFEKFSLSRKRSQVIIALYFEELKDKKEKYSKLLDAYIDGFIMPNYEKMSTGQCSTVIGSELKDPAISELDSTMEELLKVKP</sequence>
<name>A0A1G5KHV5_9GAMM</name>
<gene>
    <name evidence="1" type="ORF">SAMN02927935_03381</name>
</gene>
<reference evidence="1 2" key="1">
    <citation type="submission" date="2016-10" db="EMBL/GenBank/DDBJ databases">
        <authorList>
            <person name="Varghese N."/>
            <person name="Submissions S."/>
        </authorList>
    </citation>
    <scope>NUCLEOTIDE SEQUENCE [LARGE SCALE GENOMIC DNA]</scope>
    <source>
        <strain evidence="1 2">CGMCC 1.6853</strain>
    </source>
</reference>
<evidence type="ECO:0000313" key="2">
    <source>
        <dbReference type="Proteomes" id="UP000183031"/>
    </source>
</evidence>
<dbReference type="Proteomes" id="UP000183031">
    <property type="component" value="Unassembled WGS sequence"/>
</dbReference>
<dbReference type="EMBL" id="FMUT01000009">
    <property type="protein sequence ID" value="SCY99519.1"/>
    <property type="molecule type" value="Genomic_DNA"/>
</dbReference>
<proteinExistence type="predicted"/>
<evidence type="ECO:0000313" key="1">
    <source>
        <dbReference type="EMBL" id="SCY99519.1"/>
    </source>
</evidence>
<keyword evidence="2" id="KW-1185">Reference proteome</keyword>
<accession>A0A1G5KHV5</accession>
<organism evidence="1 2">
    <name type="scientific">Serratia nematodiphila</name>
    <dbReference type="NCBI Taxonomy" id="458197"/>
    <lineage>
        <taxon>Bacteria</taxon>
        <taxon>Pseudomonadati</taxon>
        <taxon>Pseudomonadota</taxon>
        <taxon>Gammaproteobacteria</taxon>
        <taxon>Enterobacterales</taxon>
        <taxon>Yersiniaceae</taxon>
        <taxon>Serratia</taxon>
    </lineage>
</organism>